<evidence type="ECO:0000313" key="9">
    <source>
        <dbReference type="Proteomes" id="UP000046392"/>
    </source>
</evidence>
<evidence type="ECO:0000259" key="7">
    <source>
        <dbReference type="PROSITE" id="PS50179"/>
    </source>
</evidence>
<protein>
    <submittedName>
        <fullName evidence="10">VHS domain-containing protein</fullName>
    </submittedName>
</protein>
<evidence type="ECO:0000256" key="5">
    <source>
        <dbReference type="ARBA" id="ARBA00022843"/>
    </source>
</evidence>
<organism evidence="9 10">
    <name type="scientific">Strongyloides papillosus</name>
    <name type="common">Intestinal threadworm</name>
    <dbReference type="NCBI Taxonomy" id="174720"/>
    <lineage>
        <taxon>Eukaryota</taxon>
        <taxon>Metazoa</taxon>
        <taxon>Ecdysozoa</taxon>
        <taxon>Nematoda</taxon>
        <taxon>Chromadorea</taxon>
        <taxon>Rhabditida</taxon>
        <taxon>Tylenchina</taxon>
        <taxon>Panagrolaimomorpha</taxon>
        <taxon>Strongyloidoidea</taxon>
        <taxon>Strongyloididae</taxon>
        <taxon>Strongyloides</taxon>
    </lineage>
</organism>
<dbReference type="GO" id="GO:0035091">
    <property type="term" value="F:phosphatidylinositol binding"/>
    <property type="evidence" value="ECO:0007669"/>
    <property type="project" value="InterPro"/>
</dbReference>
<dbReference type="GO" id="GO:0006893">
    <property type="term" value="P:Golgi to plasma membrane transport"/>
    <property type="evidence" value="ECO:0007669"/>
    <property type="project" value="TreeGrafter"/>
</dbReference>
<dbReference type="PANTHER" id="PTHR45905:SF1">
    <property type="entry name" value="GOLGI-LOCALIZED, GAMMA-ADAPTIN EAR CONTAINING, ARF BINDING PROTEIN"/>
    <property type="match status" value="1"/>
</dbReference>
<dbReference type="Pfam" id="PF00790">
    <property type="entry name" value="VHS"/>
    <property type="match status" value="1"/>
</dbReference>
<dbReference type="InterPro" id="IPR041198">
    <property type="entry name" value="GGA_N-GAT"/>
</dbReference>
<evidence type="ECO:0000256" key="6">
    <source>
        <dbReference type="ARBA" id="ARBA00022927"/>
    </source>
</evidence>
<dbReference type="SUPFAM" id="SSF48464">
    <property type="entry name" value="ENTH/VHS domain"/>
    <property type="match status" value="1"/>
</dbReference>
<comment type="similarity">
    <text evidence="3">Belongs to the GGA protein family.</text>
</comment>
<dbReference type="GO" id="GO:0005769">
    <property type="term" value="C:early endosome"/>
    <property type="evidence" value="ECO:0007669"/>
    <property type="project" value="UniProtKB-SubCell"/>
</dbReference>
<dbReference type="InterPro" id="IPR002014">
    <property type="entry name" value="VHS_dom"/>
</dbReference>
<dbReference type="GO" id="GO:0006886">
    <property type="term" value="P:intracellular protein transport"/>
    <property type="evidence" value="ECO:0007669"/>
    <property type="project" value="InterPro"/>
</dbReference>
<dbReference type="InterPro" id="IPR008942">
    <property type="entry name" value="ENTH_VHS"/>
</dbReference>
<keyword evidence="9" id="KW-1185">Reference proteome</keyword>
<keyword evidence="4" id="KW-0813">Transport</keyword>
<dbReference type="Proteomes" id="UP000046392">
    <property type="component" value="Unplaced"/>
</dbReference>
<dbReference type="InterPro" id="IPR004152">
    <property type="entry name" value="GAT_dom"/>
</dbReference>
<dbReference type="GO" id="GO:0005802">
    <property type="term" value="C:trans-Golgi network"/>
    <property type="evidence" value="ECO:0007669"/>
    <property type="project" value="InterPro"/>
</dbReference>
<reference evidence="10" key="1">
    <citation type="submission" date="2017-02" db="UniProtKB">
        <authorList>
            <consortium name="WormBaseParasite"/>
        </authorList>
    </citation>
    <scope>IDENTIFICATION</scope>
</reference>
<dbReference type="SMART" id="SM00288">
    <property type="entry name" value="VHS"/>
    <property type="match status" value="1"/>
</dbReference>
<dbReference type="GO" id="GO:0031267">
    <property type="term" value="F:small GTPase binding"/>
    <property type="evidence" value="ECO:0007669"/>
    <property type="project" value="InterPro"/>
</dbReference>
<dbReference type="AlphaFoldDB" id="A0A0N5B3R0"/>
<name>A0A0N5B3R0_STREA</name>
<feature type="domain" description="VHS" evidence="7">
    <location>
        <begin position="42"/>
        <end position="156"/>
    </location>
</feature>
<evidence type="ECO:0000256" key="4">
    <source>
        <dbReference type="ARBA" id="ARBA00022448"/>
    </source>
</evidence>
<evidence type="ECO:0000256" key="2">
    <source>
        <dbReference type="ARBA" id="ARBA00004412"/>
    </source>
</evidence>
<sequence>MESYSKGSSGESIFDKPIEYYVAQSINPYSSESERKESWNVLCQRIMKDIEGPQIVAKCFSHKLTSPDHNEVSTTLDVIEYCLRICGYSLAVDLGKYKFLNSMIKLLSPKYLGNETPKIIKDKVIILLYGWQKYIGHIGKFKEVYILLKKQNLIIKDPKVHIDDYVIESKKPVKMACFEDEEKSKLLASLLASKKIEDLQAANRLIKSLVKSEEKKTEKRIKKMTEIKEVKKDVCILYELLNNYSSLTTSPEECRRIGEAYNKLSNFQPIIERYVNETEDCEDDFLGEILDVNDDILRVTEFYDKLFHCNNYKNDNTLIHKENGIKRVTWSDESEGSSLEAIVNDDDDILSIWSRQNTPQVQKKIMKPVSIMNNNKNLKHKEIDYDFSKKYNLICNDLQDLEFPSPQNIQKVEFKMKEEEEDIGIFLENFSLNLNDLEIDSKDPLTLFDLHNVKITLYYTKPRKKLLYKNINISLATITNFNTHSLSKIKFLVQSCVKVG</sequence>
<dbReference type="Gene3D" id="1.20.58.160">
    <property type="match status" value="1"/>
</dbReference>
<dbReference type="InterPro" id="IPR038425">
    <property type="entry name" value="GAT_sf"/>
</dbReference>
<evidence type="ECO:0000313" key="10">
    <source>
        <dbReference type="WBParaSite" id="SPAL_0000071300.1"/>
    </source>
</evidence>
<dbReference type="PROSITE" id="PS50179">
    <property type="entry name" value="VHS"/>
    <property type="match status" value="1"/>
</dbReference>
<evidence type="ECO:0000256" key="3">
    <source>
        <dbReference type="ARBA" id="ARBA00008099"/>
    </source>
</evidence>
<dbReference type="Pfam" id="PF18308">
    <property type="entry name" value="GGA_N-GAT"/>
    <property type="match status" value="1"/>
</dbReference>
<dbReference type="InterPro" id="IPR027422">
    <property type="entry name" value="GGA1-3"/>
</dbReference>
<dbReference type="GO" id="GO:0034394">
    <property type="term" value="P:protein localization to cell surface"/>
    <property type="evidence" value="ECO:0007669"/>
    <property type="project" value="TreeGrafter"/>
</dbReference>
<keyword evidence="6" id="KW-0653">Protein transport</keyword>
<dbReference type="WBParaSite" id="SPAL_0000071300.1">
    <property type="protein sequence ID" value="SPAL_0000071300.1"/>
    <property type="gene ID" value="SPAL_0000071300"/>
</dbReference>
<dbReference type="Gene3D" id="1.25.40.90">
    <property type="match status" value="1"/>
</dbReference>
<dbReference type="Gene3D" id="1.20.5.170">
    <property type="match status" value="1"/>
</dbReference>
<dbReference type="Pfam" id="PF03127">
    <property type="entry name" value="GAT"/>
    <property type="match status" value="1"/>
</dbReference>
<dbReference type="STRING" id="174720.A0A0N5B3R0"/>
<comment type="subcellular location">
    <subcellularLocation>
        <location evidence="2">Early endosome</location>
    </subcellularLocation>
    <subcellularLocation>
        <location evidence="1">Golgi apparatus</location>
        <location evidence="1">trans-Golgi network membrane</location>
        <topology evidence="1">Peripheral membrane protein</topology>
    </subcellularLocation>
</comment>
<dbReference type="PANTHER" id="PTHR45905">
    <property type="entry name" value="GOLGI-LOCALIZED, GAMMA-ADAPTIN EAR CONTAINING, ARF BINDING PROTEIN"/>
    <property type="match status" value="1"/>
</dbReference>
<evidence type="ECO:0000256" key="1">
    <source>
        <dbReference type="ARBA" id="ARBA00004150"/>
    </source>
</evidence>
<accession>A0A0N5B3R0</accession>
<dbReference type="GO" id="GO:0043130">
    <property type="term" value="F:ubiquitin binding"/>
    <property type="evidence" value="ECO:0007669"/>
    <property type="project" value="InterPro"/>
</dbReference>
<evidence type="ECO:0000259" key="8">
    <source>
        <dbReference type="PROSITE" id="PS50909"/>
    </source>
</evidence>
<proteinExistence type="inferred from homology"/>
<dbReference type="SUPFAM" id="SSF89009">
    <property type="entry name" value="GAT-like domain"/>
    <property type="match status" value="1"/>
</dbReference>
<dbReference type="PROSITE" id="PS50909">
    <property type="entry name" value="GAT"/>
    <property type="match status" value="1"/>
</dbReference>
<keyword evidence="5" id="KW-0832">Ubl conjugation</keyword>
<feature type="domain" description="GAT" evidence="8">
    <location>
        <begin position="180"/>
        <end position="308"/>
    </location>
</feature>